<dbReference type="InterPro" id="IPR045079">
    <property type="entry name" value="Oxoprolinase-like"/>
</dbReference>
<dbReference type="InterPro" id="IPR024071">
    <property type="entry name" value="S-Me-THD_C_sf"/>
</dbReference>
<dbReference type="Pfam" id="PF05378">
    <property type="entry name" value="Hydant_A_N"/>
    <property type="match status" value="1"/>
</dbReference>
<dbReference type="Proteomes" id="UP001498398">
    <property type="component" value="Unassembled WGS sequence"/>
</dbReference>
<accession>A0ABR1JSQ2</accession>
<evidence type="ECO:0000259" key="1">
    <source>
        <dbReference type="Pfam" id="PF01968"/>
    </source>
</evidence>
<evidence type="ECO:0000313" key="5">
    <source>
        <dbReference type="EMBL" id="KAK7466917.1"/>
    </source>
</evidence>
<name>A0ABR1JSQ2_9AGAR</name>
<dbReference type="InterPro" id="IPR048350">
    <property type="entry name" value="S-Me-THD-like_C"/>
</dbReference>
<feature type="domain" description="Hydantoinase A/oxoprolinase" evidence="1">
    <location>
        <begin position="214"/>
        <end position="498"/>
    </location>
</feature>
<dbReference type="InterPro" id="IPR008040">
    <property type="entry name" value="Hydant_A_N"/>
</dbReference>
<comment type="caution">
    <text evidence="5">The sequence shown here is derived from an EMBL/GenBank/DDBJ whole genome shotgun (WGS) entry which is preliminary data.</text>
</comment>
<proteinExistence type="predicted"/>
<dbReference type="InterPro" id="IPR027479">
    <property type="entry name" value="S-Me-THD_N_sf"/>
</dbReference>
<evidence type="ECO:0000259" key="4">
    <source>
        <dbReference type="Pfam" id="PF20906"/>
    </source>
</evidence>
<evidence type="ECO:0008006" key="7">
    <source>
        <dbReference type="Google" id="ProtNLM"/>
    </source>
</evidence>
<organism evidence="5 6">
    <name type="scientific">Marasmiellus scandens</name>
    <dbReference type="NCBI Taxonomy" id="2682957"/>
    <lineage>
        <taxon>Eukaryota</taxon>
        <taxon>Fungi</taxon>
        <taxon>Dikarya</taxon>
        <taxon>Basidiomycota</taxon>
        <taxon>Agaricomycotina</taxon>
        <taxon>Agaricomycetes</taxon>
        <taxon>Agaricomycetidae</taxon>
        <taxon>Agaricales</taxon>
        <taxon>Marasmiineae</taxon>
        <taxon>Omphalotaceae</taxon>
        <taxon>Marasmiellus</taxon>
    </lineage>
</organism>
<dbReference type="InterPro" id="IPR010318">
    <property type="entry name" value="S-Me-THD_N"/>
</dbReference>
<dbReference type="Gene3D" id="3.30.420.40">
    <property type="match status" value="1"/>
</dbReference>
<evidence type="ECO:0000313" key="6">
    <source>
        <dbReference type="Proteomes" id="UP001498398"/>
    </source>
</evidence>
<sequence length="1030" mass="109241">MTSLPSHTNGLRIGVDVGGTNTDAVLLVDDLAVAESEHGILAYHKSPTTPNPSHGIEDAILALLRDAKVDPKSIASVTIGTTHFINAVIEKDQSRLAPVAILRLCGPFSHSVPPGLDWPHDLREIICAYCAFLDGGLEIDGNIIRDISEQQVKVECDAIRKLGITSIVVNGIFSPADIMGQRQEERVGEWVKKYYPDADVVLSKEVANLGFIERENAAILNASILAFARHTISSFQSAICSLDLSCPVFLTQNDGTILQASDASRLPIRTFNSGPTNSMCGAAFLIKSSLVSQRESMLVCDIGGTTTDVGMLLSNGLPRQAAAITEIAGIRLNFSCPDVKSIGLGGGSIVRVRSSGKPTLTIGPDSVGHRITEQALVFGGDVATATDYSVVGQYIQGNLDPGIGRAQLAVDATKAISNDNFAGLMLEYKAELTKMLEGIIDRMKTSAEDIPVVLVGGGAILVAPDQNGRINLKGASRVIKPDYAGVANAIGAAIARVSGTVDTVISTEGRTMKDVLDEISVIAIDRATQAGAVRGTVEIAEMDAIPVQYVANKTRIIIKAIGDFDFSRAPDASNVLPSIFSESNARYSTKKSRSIPTNSTGSLTPEAILSYTPTIVSSPGREPSSDSSDYEWHLTCTDIEWISTGCYILGTGGGGSPYPHFVRLREMMRSGPRKDGAVVRVIEPGWLKDDNIVACGGNKGSPTVGIEKLPGNEMMESQSIVYNYLGIKPDAVIDLEIGGGNGLQGLILGASTNMNLPTVDGDWMGRAYPVAWQITPVVHGGDTAQFVPTSISDGNGNNLLMLTGTTEKQIERAFRAALSEMGSHVACAKGPYTGLKTKAYAVENTISLSWRIGRAVALCRAKNDIDNVADVIIGQVGGPEAAKVLFKGKIVNVERNTVKGHVYGEVVIAAADVSGNGTSSNGFRGQMKIPFKNENIVAMAISEDGTEEVVASVPDLISVCDASSGEAVGTPEYRYGLFVIVIGITASDRWTSTKRGIEIGGPGAFGYHVEYKPLGKFVKPRSVIEEYMPR</sequence>
<dbReference type="InterPro" id="IPR043129">
    <property type="entry name" value="ATPase_NBD"/>
</dbReference>
<dbReference type="Pfam" id="PF20906">
    <property type="entry name" value="S-Me-THD_C"/>
    <property type="match status" value="1"/>
</dbReference>
<dbReference type="Gene3D" id="3.40.1610.10">
    <property type="entry name" value="CV3147-like domain"/>
    <property type="match status" value="1"/>
</dbReference>
<evidence type="ECO:0000259" key="2">
    <source>
        <dbReference type="Pfam" id="PF05378"/>
    </source>
</evidence>
<feature type="domain" description="S-Me-THD-like C-terminal" evidence="4">
    <location>
        <begin position="807"/>
        <end position="1014"/>
    </location>
</feature>
<evidence type="ECO:0000259" key="3">
    <source>
        <dbReference type="Pfam" id="PF06032"/>
    </source>
</evidence>
<dbReference type="SUPFAM" id="SSF160991">
    <property type="entry name" value="CV3147-like"/>
    <property type="match status" value="1"/>
</dbReference>
<feature type="domain" description="Hydantoinase/oxoprolinase N-terminal" evidence="2">
    <location>
        <begin position="12"/>
        <end position="194"/>
    </location>
</feature>
<dbReference type="PANTHER" id="PTHR11365:SF10">
    <property type="entry name" value="HYDANTOINASE_OXOPROLINASE"/>
    <property type="match status" value="1"/>
</dbReference>
<dbReference type="Pfam" id="PF01968">
    <property type="entry name" value="Hydantoinase_A"/>
    <property type="match status" value="1"/>
</dbReference>
<dbReference type="Gene3D" id="2.40.390.10">
    <property type="entry name" value="CV3147-like"/>
    <property type="match status" value="1"/>
</dbReference>
<dbReference type="SUPFAM" id="SSF53067">
    <property type="entry name" value="Actin-like ATPase domain"/>
    <property type="match status" value="2"/>
</dbReference>
<dbReference type="PANTHER" id="PTHR11365">
    <property type="entry name" value="5-OXOPROLINASE RELATED"/>
    <property type="match status" value="1"/>
</dbReference>
<gene>
    <name evidence="5" type="ORF">VKT23_003981</name>
</gene>
<feature type="domain" description="S-Me-THD N-terminal" evidence="3">
    <location>
        <begin position="637"/>
        <end position="801"/>
    </location>
</feature>
<protein>
    <recommendedName>
        <fullName evidence="7">Hydantoinase</fullName>
    </recommendedName>
</protein>
<reference evidence="5 6" key="1">
    <citation type="submission" date="2024-01" db="EMBL/GenBank/DDBJ databases">
        <title>A draft genome for the cacao thread blight pathogen Marasmiellus scandens.</title>
        <authorList>
            <person name="Baruah I.K."/>
            <person name="Leung J."/>
            <person name="Bukari Y."/>
            <person name="Amoako-Attah I."/>
            <person name="Meinhardt L.W."/>
            <person name="Bailey B.A."/>
            <person name="Cohen S.P."/>
        </authorList>
    </citation>
    <scope>NUCLEOTIDE SEQUENCE [LARGE SCALE GENOMIC DNA]</scope>
    <source>
        <strain evidence="5 6">GH-19</strain>
    </source>
</reference>
<dbReference type="InterPro" id="IPR002821">
    <property type="entry name" value="Hydantoinase_A"/>
</dbReference>
<dbReference type="Pfam" id="PF06032">
    <property type="entry name" value="S-Me-THD_N"/>
    <property type="match status" value="1"/>
</dbReference>
<dbReference type="EMBL" id="JBANRG010000004">
    <property type="protein sequence ID" value="KAK7466917.1"/>
    <property type="molecule type" value="Genomic_DNA"/>
</dbReference>
<keyword evidence="6" id="KW-1185">Reference proteome</keyword>